<dbReference type="GO" id="GO:0000978">
    <property type="term" value="F:RNA polymerase II cis-regulatory region sequence-specific DNA binding"/>
    <property type="evidence" value="ECO:0007669"/>
    <property type="project" value="TreeGrafter"/>
</dbReference>
<dbReference type="Gene3D" id="2.60.40.10">
    <property type="entry name" value="Immunoglobulins"/>
    <property type="match status" value="1"/>
</dbReference>
<dbReference type="Pfam" id="PF16179">
    <property type="entry name" value="RHD_dimer"/>
    <property type="match status" value="1"/>
</dbReference>
<feature type="domain" description="RHD" evidence="10">
    <location>
        <begin position="1"/>
        <end position="117"/>
    </location>
</feature>
<protein>
    <recommendedName>
        <fullName evidence="10">RHD domain-containing protein</fullName>
    </recommendedName>
</protein>
<dbReference type="Proteomes" id="UP000824782">
    <property type="component" value="Unassembled WGS sequence"/>
</dbReference>
<evidence type="ECO:0000256" key="5">
    <source>
        <dbReference type="ARBA" id="ARBA00023015"/>
    </source>
</evidence>
<organism evidence="11 12">
    <name type="scientific">Engystomops pustulosus</name>
    <name type="common">Tungara frog</name>
    <name type="synonym">Physalaemus pustulosus</name>
    <dbReference type="NCBI Taxonomy" id="76066"/>
    <lineage>
        <taxon>Eukaryota</taxon>
        <taxon>Metazoa</taxon>
        <taxon>Chordata</taxon>
        <taxon>Craniata</taxon>
        <taxon>Vertebrata</taxon>
        <taxon>Euteleostomi</taxon>
        <taxon>Amphibia</taxon>
        <taxon>Batrachia</taxon>
        <taxon>Anura</taxon>
        <taxon>Neobatrachia</taxon>
        <taxon>Hyloidea</taxon>
        <taxon>Leptodactylidae</taxon>
        <taxon>Leiuperinae</taxon>
        <taxon>Engystomops</taxon>
    </lineage>
</organism>
<evidence type="ECO:0000256" key="3">
    <source>
        <dbReference type="ARBA" id="ARBA00022490"/>
    </source>
</evidence>
<feature type="region of interest" description="Disordered" evidence="9">
    <location>
        <begin position="524"/>
        <end position="579"/>
    </location>
</feature>
<dbReference type="GO" id="GO:0005737">
    <property type="term" value="C:cytoplasm"/>
    <property type="evidence" value="ECO:0007669"/>
    <property type="project" value="UniProtKB-SubCell"/>
</dbReference>
<dbReference type="InterPro" id="IPR002909">
    <property type="entry name" value="IPT_dom"/>
</dbReference>
<dbReference type="GO" id="GO:0033173">
    <property type="term" value="P:calcineurin-NFAT signaling cascade"/>
    <property type="evidence" value="ECO:0007669"/>
    <property type="project" value="TreeGrafter"/>
</dbReference>
<dbReference type="InterPro" id="IPR008967">
    <property type="entry name" value="p53-like_TF_DNA-bd_sf"/>
</dbReference>
<dbReference type="PANTHER" id="PTHR12533:SF11">
    <property type="entry name" value="NUCLEAR FACTOR OF ACTIVATED T-CELLS, CYTOPLASMIC 4"/>
    <property type="match status" value="1"/>
</dbReference>
<dbReference type="SMART" id="SM00429">
    <property type="entry name" value="IPT"/>
    <property type="match status" value="1"/>
</dbReference>
<name>A0AAV7DHQ8_ENGPU</name>
<evidence type="ECO:0000313" key="12">
    <source>
        <dbReference type="Proteomes" id="UP000824782"/>
    </source>
</evidence>
<sequence>MFIGTADERNLRPHAFYQVHRITGKMVATPSYEALVGSTKVLEMSLLPENSMCANIDCAGILKLRNSDIELRKGETDIGRKNTRVRLVFRVHIPQGGGKGISLQVASIPIECSQRSAQELPQVENYSLSACSVNGCEELLLCGSNFLSDSKVVFIEKGPDGKLQWEEEAKVNRLKSNESLLSVQVPEYCNKDITRPLQVYFYISNGRRKRSPMQSFRYLPVIFKEEPLPEMTLHRFSSTSLPSPSHLTLDPGHMELSTSFVSPPNLSEAPMEVSPYYISQHQERMFSGASDCSASSSSFLGCYFNPTVLPELKCPPSYPENGGDMSIGLPFHTSNSALPPSPVPWSPQPCSSNPTSTTTFGGSLLPHLNTNNKLEERGTGTHTNYHSSILQSLEFERPPPHFVPGYQSYTTCAPPTYTTLGEIDSIATMHSKQSSTSPEISRIEQCSTNQQFTLSRISNHPSNPAQPLRSKIDDIGSPSHTGFSISNSSLSISCKDGDVTQTFSSNYHNLSSCSTTQLTTLCSATHPSPFSSSSSPIVCNTPDSGQKGTSDTATCTPSNQNEKDSLEEYSKSANNEGGDVRKEHNQVFENPFHPIPIQGITLEEVSEFIGQDLHSFPERHQN</sequence>
<keyword evidence="4" id="KW-0597">Phosphoprotein</keyword>
<dbReference type="InterPro" id="IPR014756">
    <property type="entry name" value="Ig_E-set"/>
</dbReference>
<dbReference type="AlphaFoldDB" id="A0AAV7DHQ8"/>
<evidence type="ECO:0000256" key="6">
    <source>
        <dbReference type="ARBA" id="ARBA00023125"/>
    </source>
</evidence>
<dbReference type="SUPFAM" id="SSF81296">
    <property type="entry name" value="E set domains"/>
    <property type="match status" value="1"/>
</dbReference>
<keyword evidence="8" id="KW-0539">Nucleus</keyword>
<evidence type="ECO:0000256" key="1">
    <source>
        <dbReference type="ARBA" id="ARBA00004123"/>
    </source>
</evidence>
<keyword evidence="5" id="KW-0805">Transcription regulation</keyword>
<dbReference type="Pfam" id="PF00554">
    <property type="entry name" value="RHD_DNA_bind"/>
    <property type="match status" value="1"/>
</dbReference>
<evidence type="ECO:0000256" key="7">
    <source>
        <dbReference type="ARBA" id="ARBA00023163"/>
    </source>
</evidence>
<dbReference type="PRINTS" id="PR01789">
    <property type="entry name" value="NUCFACTORATC"/>
</dbReference>
<dbReference type="GO" id="GO:0005667">
    <property type="term" value="C:transcription regulator complex"/>
    <property type="evidence" value="ECO:0007669"/>
    <property type="project" value="TreeGrafter"/>
</dbReference>
<feature type="region of interest" description="Disordered" evidence="9">
    <location>
        <begin position="338"/>
        <end position="360"/>
    </location>
</feature>
<proteinExistence type="predicted"/>
<evidence type="ECO:0000259" key="10">
    <source>
        <dbReference type="PROSITE" id="PS50254"/>
    </source>
</evidence>
<dbReference type="GO" id="GO:0000981">
    <property type="term" value="F:DNA-binding transcription factor activity, RNA polymerase II-specific"/>
    <property type="evidence" value="ECO:0007669"/>
    <property type="project" value="TreeGrafter"/>
</dbReference>
<dbReference type="InterPro" id="IPR037059">
    <property type="entry name" value="RHD_DNA_bind_dom_sf"/>
</dbReference>
<dbReference type="SUPFAM" id="SSF49417">
    <property type="entry name" value="p53-like transcription factors"/>
    <property type="match status" value="1"/>
</dbReference>
<gene>
    <name evidence="11" type="ORF">GDO81_001900</name>
</gene>
<feature type="compositionally biased region" description="Basic and acidic residues" evidence="9">
    <location>
        <begin position="561"/>
        <end position="570"/>
    </location>
</feature>
<dbReference type="InterPro" id="IPR011539">
    <property type="entry name" value="RHD_DNA_bind_dom"/>
</dbReference>
<evidence type="ECO:0000313" key="11">
    <source>
        <dbReference type="EMBL" id="KAG8596414.1"/>
    </source>
</evidence>
<dbReference type="PANTHER" id="PTHR12533">
    <property type="entry name" value="NFAT"/>
    <property type="match status" value="1"/>
</dbReference>
<dbReference type="Gene3D" id="2.60.40.340">
    <property type="entry name" value="Rel homology domain (RHD), DNA-binding domain"/>
    <property type="match status" value="1"/>
</dbReference>
<dbReference type="InterPro" id="IPR013783">
    <property type="entry name" value="Ig-like_fold"/>
</dbReference>
<dbReference type="GO" id="GO:0005634">
    <property type="term" value="C:nucleus"/>
    <property type="evidence" value="ECO:0007669"/>
    <property type="project" value="UniProtKB-SubCell"/>
</dbReference>
<reference evidence="11" key="1">
    <citation type="thesis" date="2020" institute="ProQuest LLC" country="789 East Eisenhower Parkway, Ann Arbor, MI, USA">
        <title>Comparative Genomics and Chromosome Evolution.</title>
        <authorList>
            <person name="Mudd A.B."/>
        </authorList>
    </citation>
    <scope>NUCLEOTIDE SEQUENCE</scope>
    <source>
        <strain evidence="11">237g6f4</strain>
        <tissue evidence="11">Blood</tissue>
    </source>
</reference>
<dbReference type="PROSITE" id="PS50254">
    <property type="entry name" value="REL_2"/>
    <property type="match status" value="1"/>
</dbReference>
<evidence type="ECO:0000256" key="8">
    <source>
        <dbReference type="ARBA" id="ARBA00023242"/>
    </source>
</evidence>
<accession>A0AAV7DHQ8</accession>
<dbReference type="FunFam" id="2.60.40.10:FF:000040">
    <property type="entry name" value="Nuclear factor of activated T-cells, cytoplasmic, calcineurin-dependent 2"/>
    <property type="match status" value="1"/>
</dbReference>
<dbReference type="InterPro" id="IPR008366">
    <property type="entry name" value="NFAT"/>
</dbReference>
<feature type="compositionally biased region" description="Low complexity" evidence="9">
    <location>
        <begin position="524"/>
        <end position="536"/>
    </location>
</feature>
<comment type="caution">
    <text evidence="11">The sequence shown here is derived from an EMBL/GenBank/DDBJ whole genome shotgun (WGS) entry which is preliminary data.</text>
</comment>
<comment type="subcellular location">
    <subcellularLocation>
        <location evidence="2">Cytoplasm</location>
    </subcellularLocation>
    <subcellularLocation>
        <location evidence="1">Nucleus</location>
    </subcellularLocation>
</comment>
<evidence type="ECO:0000256" key="9">
    <source>
        <dbReference type="SAM" id="MobiDB-lite"/>
    </source>
</evidence>
<keyword evidence="3" id="KW-0963">Cytoplasm</keyword>
<dbReference type="EMBL" id="WNYA01000001">
    <property type="protein sequence ID" value="KAG8596414.1"/>
    <property type="molecule type" value="Genomic_DNA"/>
</dbReference>
<evidence type="ECO:0000256" key="4">
    <source>
        <dbReference type="ARBA" id="ARBA00022553"/>
    </source>
</evidence>
<keyword evidence="6" id="KW-0238">DNA-binding</keyword>
<feature type="compositionally biased region" description="Polar residues" evidence="9">
    <location>
        <begin position="537"/>
        <end position="560"/>
    </location>
</feature>
<keyword evidence="7" id="KW-0804">Transcription</keyword>
<evidence type="ECO:0000256" key="2">
    <source>
        <dbReference type="ARBA" id="ARBA00004496"/>
    </source>
</evidence>
<keyword evidence="12" id="KW-1185">Reference proteome</keyword>
<dbReference type="InterPro" id="IPR032397">
    <property type="entry name" value="RHD_dimer"/>
</dbReference>